<evidence type="ECO:0000259" key="8">
    <source>
        <dbReference type="PROSITE" id="PS51987"/>
    </source>
</evidence>
<dbReference type="EMBL" id="BMAT01008648">
    <property type="protein sequence ID" value="GFR90082.1"/>
    <property type="molecule type" value="Genomic_DNA"/>
</dbReference>
<evidence type="ECO:0000313" key="9">
    <source>
        <dbReference type="EMBL" id="GFR90082.1"/>
    </source>
</evidence>
<dbReference type="SUPFAM" id="SSF55931">
    <property type="entry name" value="Glutamine synthetase/guanido kinase"/>
    <property type="match status" value="1"/>
</dbReference>
<keyword evidence="10" id="KW-1185">Reference proteome</keyword>
<evidence type="ECO:0000256" key="4">
    <source>
        <dbReference type="ARBA" id="ARBA00039404"/>
    </source>
</evidence>
<organism evidence="9 10">
    <name type="scientific">Elysia marginata</name>
    <dbReference type="NCBI Taxonomy" id="1093978"/>
    <lineage>
        <taxon>Eukaryota</taxon>
        <taxon>Metazoa</taxon>
        <taxon>Spiralia</taxon>
        <taxon>Lophotrochozoa</taxon>
        <taxon>Mollusca</taxon>
        <taxon>Gastropoda</taxon>
        <taxon>Heterobranchia</taxon>
        <taxon>Euthyneura</taxon>
        <taxon>Panpulmonata</taxon>
        <taxon>Sacoglossa</taxon>
        <taxon>Placobranchoidea</taxon>
        <taxon>Plakobranchidae</taxon>
        <taxon>Elysia</taxon>
    </lineage>
</organism>
<proteinExistence type="inferred from homology"/>
<feature type="non-terminal residue" evidence="9">
    <location>
        <position position="1"/>
    </location>
</feature>
<protein>
    <recommendedName>
        <fullName evidence="4">Lengsin</fullName>
    </recommendedName>
    <alternativeName>
        <fullName evidence="5">Glutamate-ammonia ligase domain-containing protein 1</fullName>
    </alternativeName>
</protein>
<evidence type="ECO:0000256" key="7">
    <source>
        <dbReference type="RuleBase" id="RU000384"/>
    </source>
</evidence>
<evidence type="ECO:0000313" key="10">
    <source>
        <dbReference type="Proteomes" id="UP000762676"/>
    </source>
</evidence>
<evidence type="ECO:0000256" key="3">
    <source>
        <dbReference type="ARBA" id="ARBA00038790"/>
    </source>
</evidence>
<dbReference type="PANTHER" id="PTHR43407:SF1">
    <property type="entry name" value="LENGSIN"/>
    <property type="match status" value="1"/>
</dbReference>
<comment type="subunit">
    <text evidence="3">Dodecamer. Interacts with BFSP2 and VIM.</text>
</comment>
<evidence type="ECO:0000256" key="6">
    <source>
        <dbReference type="PROSITE-ProRule" id="PRU01331"/>
    </source>
</evidence>
<comment type="caution">
    <text evidence="9">The sequence shown here is derived from an EMBL/GenBank/DDBJ whole genome shotgun (WGS) entry which is preliminary data.</text>
</comment>
<dbReference type="GO" id="GO:0005737">
    <property type="term" value="C:cytoplasm"/>
    <property type="evidence" value="ECO:0007669"/>
    <property type="project" value="TreeGrafter"/>
</dbReference>
<dbReference type="PANTHER" id="PTHR43407">
    <property type="entry name" value="GLUTAMINE SYNTHETASE"/>
    <property type="match status" value="1"/>
</dbReference>
<evidence type="ECO:0000256" key="1">
    <source>
        <dbReference type="ARBA" id="ARBA00009897"/>
    </source>
</evidence>
<dbReference type="PROSITE" id="PS51987">
    <property type="entry name" value="GS_CATALYTIC"/>
    <property type="match status" value="1"/>
</dbReference>
<dbReference type="InterPro" id="IPR014746">
    <property type="entry name" value="Gln_synth/guanido_kin_cat_dom"/>
</dbReference>
<sequence>KDGTVPFNNTAPSYYGRIDSWAGHEEMFFDISRSLVEAGLPLESLLTEMAPGQFEITFAPQRGVASPDSVVVAKEALRKCLGKASMMPTFMSTPNEKEHSNGFHFNHSLWKINDNSQGNQGSANIDSHGTNDDGNLELKSTNSFYDPTDAILLSPTARHWIAGLVKHAPGLALLSSPTINCTRRLQDELSPKGANWGVENRAAFLRVRNSKCNVYIEDRLPSSASNPYLVVAGVVAAGMDGIRKKLECPPPMDQSAPPLPTTLDDAVYCLEKDTVLIEALGKDLVSTFLSLTRKAIEKNESGDLEDIDRQRKIYFTCI</sequence>
<dbReference type="InterPro" id="IPR008146">
    <property type="entry name" value="Gln_synth_cat_dom"/>
</dbReference>
<name>A0AAV4GWL5_9GAST</name>
<dbReference type="SMART" id="SM01230">
    <property type="entry name" value="Gln-synt_C"/>
    <property type="match status" value="1"/>
</dbReference>
<comment type="similarity">
    <text evidence="1 6 7">Belongs to the glutamine synthetase family.</text>
</comment>
<dbReference type="GO" id="GO:0004356">
    <property type="term" value="F:glutamine synthetase activity"/>
    <property type="evidence" value="ECO:0007669"/>
    <property type="project" value="InterPro"/>
</dbReference>
<dbReference type="AlphaFoldDB" id="A0AAV4GWL5"/>
<gene>
    <name evidence="9" type="ORF">ElyMa_004295400</name>
</gene>
<reference evidence="9 10" key="1">
    <citation type="journal article" date="2021" name="Elife">
        <title>Chloroplast acquisition without the gene transfer in kleptoplastic sea slugs, Plakobranchus ocellatus.</title>
        <authorList>
            <person name="Maeda T."/>
            <person name="Takahashi S."/>
            <person name="Yoshida T."/>
            <person name="Shimamura S."/>
            <person name="Takaki Y."/>
            <person name="Nagai Y."/>
            <person name="Toyoda A."/>
            <person name="Suzuki Y."/>
            <person name="Arimoto A."/>
            <person name="Ishii H."/>
            <person name="Satoh N."/>
            <person name="Nishiyama T."/>
            <person name="Hasebe M."/>
            <person name="Maruyama T."/>
            <person name="Minagawa J."/>
            <person name="Obokata J."/>
            <person name="Shigenobu S."/>
        </authorList>
    </citation>
    <scope>NUCLEOTIDE SEQUENCE [LARGE SCALE GENOMIC DNA]</scope>
</reference>
<comment type="function">
    <text evidence="2">May act as a component of the cytoskeleton or as a chaperone for the reorganization of intermediate filament proteins during terminal differentiation in the lens. Does not seem to have enzymatic activity.</text>
</comment>
<dbReference type="Pfam" id="PF00120">
    <property type="entry name" value="Gln-synt_C"/>
    <property type="match status" value="2"/>
</dbReference>
<dbReference type="Gene3D" id="3.30.590.10">
    <property type="entry name" value="Glutamine synthetase/guanido kinase, catalytic domain"/>
    <property type="match status" value="1"/>
</dbReference>
<evidence type="ECO:0000256" key="5">
    <source>
        <dbReference type="ARBA" id="ARBA00042675"/>
    </source>
</evidence>
<feature type="domain" description="GS catalytic" evidence="8">
    <location>
        <begin position="1"/>
        <end position="318"/>
    </location>
</feature>
<dbReference type="Proteomes" id="UP000762676">
    <property type="component" value="Unassembled WGS sequence"/>
</dbReference>
<dbReference type="GO" id="GO:0016020">
    <property type="term" value="C:membrane"/>
    <property type="evidence" value="ECO:0007669"/>
    <property type="project" value="TreeGrafter"/>
</dbReference>
<evidence type="ECO:0000256" key="2">
    <source>
        <dbReference type="ARBA" id="ARBA00037583"/>
    </source>
</evidence>
<accession>A0AAV4GWL5</accession>